<dbReference type="Proteomes" id="UP000515121">
    <property type="component" value="Unplaced"/>
</dbReference>
<evidence type="ECO:0000256" key="10">
    <source>
        <dbReference type="SAM" id="Phobius"/>
    </source>
</evidence>
<dbReference type="PANTHER" id="PTHR47955">
    <property type="entry name" value="CYTOCHROME P450 FAMILY 71 PROTEIN"/>
    <property type="match status" value="1"/>
</dbReference>
<evidence type="ECO:0000256" key="9">
    <source>
        <dbReference type="RuleBase" id="RU000461"/>
    </source>
</evidence>
<dbReference type="KEGG" id="dzi:111304409"/>
<keyword evidence="4 8" id="KW-0479">Metal-binding</keyword>
<dbReference type="GeneID" id="111304409"/>
<protein>
    <submittedName>
        <fullName evidence="12">Cytochrome P450 71B26-like</fullName>
    </submittedName>
</protein>
<dbReference type="GO" id="GO:0016705">
    <property type="term" value="F:oxidoreductase activity, acting on paired donors, with incorporation or reduction of molecular oxygen"/>
    <property type="evidence" value="ECO:0007669"/>
    <property type="project" value="InterPro"/>
</dbReference>
<comment type="similarity">
    <text evidence="2 9">Belongs to the cytochrome P450 family.</text>
</comment>
<dbReference type="CDD" id="cd11072">
    <property type="entry name" value="CYP71-like"/>
    <property type="match status" value="1"/>
</dbReference>
<dbReference type="PRINTS" id="PR00385">
    <property type="entry name" value="P450"/>
</dbReference>
<dbReference type="PRINTS" id="PR00463">
    <property type="entry name" value="EP450I"/>
</dbReference>
<dbReference type="FunFam" id="1.10.630.10:FF:000011">
    <property type="entry name" value="Cytochrome P450 83B1"/>
    <property type="match status" value="1"/>
</dbReference>
<feature type="binding site" description="axial binding residue" evidence="8">
    <location>
        <position position="446"/>
    </location>
    <ligand>
        <name>heme</name>
        <dbReference type="ChEBI" id="CHEBI:30413"/>
    </ligand>
    <ligandPart>
        <name>Fe</name>
        <dbReference type="ChEBI" id="CHEBI:18248"/>
    </ligandPart>
</feature>
<evidence type="ECO:0000256" key="2">
    <source>
        <dbReference type="ARBA" id="ARBA00010617"/>
    </source>
</evidence>
<dbReference type="Pfam" id="PF00067">
    <property type="entry name" value="p450"/>
    <property type="match status" value="1"/>
</dbReference>
<evidence type="ECO:0000256" key="6">
    <source>
        <dbReference type="ARBA" id="ARBA00023004"/>
    </source>
</evidence>
<dbReference type="InterPro" id="IPR036396">
    <property type="entry name" value="Cyt_P450_sf"/>
</dbReference>
<dbReference type="InterPro" id="IPR017972">
    <property type="entry name" value="Cyt_P450_CS"/>
</dbReference>
<keyword evidence="3 8" id="KW-0349">Heme</keyword>
<evidence type="ECO:0000256" key="4">
    <source>
        <dbReference type="ARBA" id="ARBA00022723"/>
    </source>
</evidence>
<keyword evidence="10" id="KW-0812">Transmembrane</keyword>
<dbReference type="RefSeq" id="XP_022756692.1">
    <property type="nucleotide sequence ID" value="XM_022900957.1"/>
</dbReference>
<organism evidence="11 12">
    <name type="scientific">Durio zibethinus</name>
    <name type="common">Durian</name>
    <dbReference type="NCBI Taxonomy" id="66656"/>
    <lineage>
        <taxon>Eukaryota</taxon>
        <taxon>Viridiplantae</taxon>
        <taxon>Streptophyta</taxon>
        <taxon>Embryophyta</taxon>
        <taxon>Tracheophyta</taxon>
        <taxon>Spermatophyta</taxon>
        <taxon>Magnoliopsida</taxon>
        <taxon>eudicotyledons</taxon>
        <taxon>Gunneridae</taxon>
        <taxon>Pentapetalae</taxon>
        <taxon>rosids</taxon>
        <taxon>malvids</taxon>
        <taxon>Malvales</taxon>
        <taxon>Malvaceae</taxon>
        <taxon>Helicteroideae</taxon>
        <taxon>Durio</taxon>
    </lineage>
</organism>
<evidence type="ECO:0000256" key="5">
    <source>
        <dbReference type="ARBA" id="ARBA00023002"/>
    </source>
</evidence>
<keyword evidence="7 9" id="KW-0503">Monooxygenase</keyword>
<evidence type="ECO:0000313" key="12">
    <source>
        <dbReference type="RefSeq" id="XP_022756692.1"/>
    </source>
</evidence>
<gene>
    <name evidence="12" type="primary">LOC111304409</name>
</gene>
<reference evidence="12" key="1">
    <citation type="submission" date="2025-08" db="UniProtKB">
        <authorList>
            <consortium name="RefSeq"/>
        </authorList>
    </citation>
    <scope>IDENTIFICATION</scope>
    <source>
        <tissue evidence="12">Fruit stalk</tissue>
    </source>
</reference>
<dbReference type="GO" id="GO:0005506">
    <property type="term" value="F:iron ion binding"/>
    <property type="evidence" value="ECO:0007669"/>
    <property type="project" value="InterPro"/>
</dbReference>
<dbReference type="GO" id="GO:0020037">
    <property type="term" value="F:heme binding"/>
    <property type="evidence" value="ECO:0007669"/>
    <property type="project" value="InterPro"/>
</dbReference>
<keyword evidence="11" id="KW-1185">Reference proteome</keyword>
<proteinExistence type="inferred from homology"/>
<keyword evidence="10" id="KW-1133">Transmembrane helix</keyword>
<keyword evidence="10" id="KW-0472">Membrane</keyword>
<dbReference type="GO" id="GO:0004497">
    <property type="term" value="F:monooxygenase activity"/>
    <property type="evidence" value="ECO:0007669"/>
    <property type="project" value="UniProtKB-KW"/>
</dbReference>
<comment type="cofactor">
    <cofactor evidence="1 8">
        <name>heme</name>
        <dbReference type="ChEBI" id="CHEBI:30413"/>
    </cofactor>
</comment>
<evidence type="ECO:0000256" key="3">
    <source>
        <dbReference type="ARBA" id="ARBA00022617"/>
    </source>
</evidence>
<evidence type="ECO:0000256" key="7">
    <source>
        <dbReference type="ARBA" id="ARBA00023033"/>
    </source>
</evidence>
<dbReference type="AlphaFoldDB" id="A0A6P5ZW13"/>
<dbReference type="PANTHER" id="PTHR47955:SF19">
    <property type="entry name" value="CYTOCHROME P450 71A9-LIKE ISOFORM X1"/>
    <property type="match status" value="1"/>
</dbReference>
<name>A0A6P5ZW13_DURZI</name>
<dbReference type="SUPFAM" id="SSF48264">
    <property type="entry name" value="Cytochrome P450"/>
    <property type="match status" value="1"/>
</dbReference>
<dbReference type="OrthoDB" id="2789670at2759"/>
<dbReference type="InterPro" id="IPR001128">
    <property type="entry name" value="Cyt_P450"/>
</dbReference>
<evidence type="ECO:0000256" key="8">
    <source>
        <dbReference type="PIRSR" id="PIRSR602401-1"/>
    </source>
</evidence>
<keyword evidence="6 8" id="KW-0408">Iron</keyword>
<keyword evidence="5 9" id="KW-0560">Oxidoreductase</keyword>
<sequence length="504" mass="57626">MKDEVKLPLWLQFLLLFSFLFLLIEKIRARKHSKKVLSGPPKLPIIGNLHQLGPLAHRSLHQLSKKYGPVMLLQIGSVPTLVVSSADAARKILTTNDLDCCSRPLLAGAGRLSYNYLDVAFTPYGSYWREMRKICNHELFSAKRVQSFQFIREEEIGLMIESISQSSSSESPVNLTQKMMSLTMDLICRVAFGKSSKDRELDHNKLHELIHEALGIMGSFFASDFFPYVGWIIDRIRGLHGRIERVFQDLDLFYQMLIDDHLRTGRQKQEAEDIIDVLLQIKKYQTNTSLQITQDHIKGILMNILFAGVDTTSALVVWAMAELVRNPILMKKAQDEIRNCVAEKGRVSECDIHQFQYLKMVIKETLRLHPPGALLLPRECISQFNINGYSVCPKTHIQVNIWAIGRDPESWENPDQFNPERFMDSPIDFKGRNFELLPFGAGRRSCPGMNMGILNVELALANLLYHFDWKLPNALKAEDLNMEEAAGLTNYKKEALVLIPTKYH</sequence>
<evidence type="ECO:0000256" key="1">
    <source>
        <dbReference type="ARBA" id="ARBA00001971"/>
    </source>
</evidence>
<dbReference type="InterPro" id="IPR002401">
    <property type="entry name" value="Cyt_P450_E_grp-I"/>
</dbReference>
<feature type="transmembrane region" description="Helical" evidence="10">
    <location>
        <begin position="6"/>
        <end position="24"/>
    </location>
</feature>
<evidence type="ECO:0000313" key="11">
    <source>
        <dbReference type="Proteomes" id="UP000515121"/>
    </source>
</evidence>
<dbReference type="PROSITE" id="PS00086">
    <property type="entry name" value="CYTOCHROME_P450"/>
    <property type="match status" value="1"/>
</dbReference>
<accession>A0A6P5ZW13</accession>
<dbReference type="Gene3D" id="1.10.630.10">
    <property type="entry name" value="Cytochrome P450"/>
    <property type="match status" value="1"/>
</dbReference>